<keyword evidence="1" id="KW-0812">Transmembrane</keyword>
<evidence type="ECO:0000256" key="1">
    <source>
        <dbReference type="SAM" id="Phobius"/>
    </source>
</evidence>
<accession>A0A1S6HSC5</accession>
<dbReference type="AlphaFoldDB" id="A0A1S6HSC5"/>
<feature type="transmembrane region" description="Helical" evidence="1">
    <location>
        <begin position="229"/>
        <end position="247"/>
    </location>
</feature>
<reference evidence="2 3" key="1">
    <citation type="submission" date="2016-03" db="EMBL/GenBank/DDBJ databases">
        <title>Complete genome sequence of Shewanella psychrophila WP2, a deep sea bacterium isolated from west Pacific sediment.</title>
        <authorList>
            <person name="Xu G."/>
            <person name="Jian H."/>
        </authorList>
    </citation>
    <scope>NUCLEOTIDE SEQUENCE [LARGE SCALE GENOMIC DNA]</scope>
    <source>
        <strain evidence="2 3">WP2</strain>
    </source>
</reference>
<evidence type="ECO:0000313" key="2">
    <source>
        <dbReference type="EMBL" id="AQS38384.1"/>
    </source>
</evidence>
<feature type="transmembrane region" description="Helical" evidence="1">
    <location>
        <begin position="67"/>
        <end position="88"/>
    </location>
</feature>
<sequence>MNEFSSFFSQSYWWLSLLGGLHCILLGLYIRYIYREGNGNHKLLGSIFSLMALYFFTGMLNRDNSPVPIHLVFTLIIPVYFLLMPLLYLYCYRSLHNIKRSIRFSRHFYLALFVALVVVITSLLNKNFAPDVSFVELSNASKIHQVNTLGALLPGLLSIQTCIYFILIIRMLKKYRGRTHKAHQESLRDIKFRWLLVLTFAMMANWLIRTVLVILPFYLGDQISEFTQAFTRLTLLLTIYVLALYGLQQITRAAYLRGRLTLTTNSSAAKNKASTQLLNSEELNYLQQLLKEESQMDKGSNQAN</sequence>
<feature type="transmembrane region" description="Helical" evidence="1">
    <location>
        <begin position="108"/>
        <end position="129"/>
    </location>
</feature>
<keyword evidence="1" id="KW-0472">Membrane</keyword>
<name>A0A1S6HSC5_9GAMM</name>
<gene>
    <name evidence="2" type="ORF">Sps_03242</name>
</gene>
<organism evidence="2 3">
    <name type="scientific">Shewanella psychrophila</name>
    <dbReference type="NCBI Taxonomy" id="225848"/>
    <lineage>
        <taxon>Bacteria</taxon>
        <taxon>Pseudomonadati</taxon>
        <taxon>Pseudomonadota</taxon>
        <taxon>Gammaproteobacteria</taxon>
        <taxon>Alteromonadales</taxon>
        <taxon>Shewanellaceae</taxon>
        <taxon>Shewanella</taxon>
    </lineage>
</organism>
<feature type="transmembrane region" description="Helical" evidence="1">
    <location>
        <begin position="149"/>
        <end position="172"/>
    </location>
</feature>
<dbReference type="RefSeq" id="WP_077753437.1">
    <property type="nucleotide sequence ID" value="NZ_CP014782.1"/>
</dbReference>
<feature type="transmembrane region" description="Helical" evidence="1">
    <location>
        <begin position="43"/>
        <end position="61"/>
    </location>
</feature>
<evidence type="ECO:0000313" key="3">
    <source>
        <dbReference type="Proteomes" id="UP000189545"/>
    </source>
</evidence>
<proteinExistence type="predicted"/>
<feature type="transmembrane region" description="Helical" evidence="1">
    <location>
        <begin position="12"/>
        <end position="31"/>
    </location>
</feature>
<protein>
    <submittedName>
        <fullName evidence="2">Uncharacterized protein</fullName>
    </submittedName>
</protein>
<keyword evidence="3" id="KW-1185">Reference proteome</keyword>
<dbReference type="OrthoDB" id="6258323at2"/>
<keyword evidence="1" id="KW-1133">Transmembrane helix</keyword>
<dbReference type="STRING" id="225848.Sps_03242"/>
<dbReference type="Proteomes" id="UP000189545">
    <property type="component" value="Chromosome"/>
</dbReference>
<feature type="transmembrane region" description="Helical" evidence="1">
    <location>
        <begin position="192"/>
        <end position="217"/>
    </location>
</feature>
<dbReference type="EMBL" id="CP014782">
    <property type="protein sequence ID" value="AQS38384.1"/>
    <property type="molecule type" value="Genomic_DNA"/>
</dbReference>
<dbReference type="KEGG" id="spsw:Sps_03242"/>